<reference evidence="11 12" key="1">
    <citation type="submission" date="2019-07" db="EMBL/GenBank/DDBJ databases">
        <title>Quadrisphaera sp. strain DD2A genome sequencing and assembly.</title>
        <authorList>
            <person name="Kim I."/>
        </authorList>
    </citation>
    <scope>NUCLEOTIDE SEQUENCE [LARGE SCALE GENOMIC DNA]</scope>
    <source>
        <strain evidence="11 12">DD2A</strain>
    </source>
</reference>
<keyword evidence="12" id="KW-1185">Reference proteome</keyword>
<keyword evidence="3" id="KW-0547">Nucleotide-binding</keyword>
<dbReference type="GO" id="GO:0016301">
    <property type="term" value="F:kinase activity"/>
    <property type="evidence" value="ECO:0007669"/>
    <property type="project" value="UniProtKB-KW"/>
</dbReference>
<dbReference type="GO" id="GO:0016773">
    <property type="term" value="F:phosphotransferase activity, alcohol group as acceptor"/>
    <property type="evidence" value="ECO:0007669"/>
    <property type="project" value="InterPro"/>
</dbReference>
<feature type="binding site" evidence="8">
    <location>
        <position position="172"/>
    </location>
    <ligand>
        <name>Mg(2+)</name>
        <dbReference type="ChEBI" id="CHEBI:18420"/>
    </ligand>
</feature>
<feature type="binding site" evidence="8">
    <location>
        <position position="158"/>
    </location>
    <ligand>
        <name>Mg(2+)</name>
        <dbReference type="ChEBI" id="CHEBI:18420"/>
    </ligand>
</feature>
<dbReference type="AlphaFoldDB" id="A0A5C8ZI13"/>
<dbReference type="Pfam" id="PF01636">
    <property type="entry name" value="APH"/>
    <property type="match status" value="1"/>
</dbReference>
<keyword evidence="8" id="KW-0479">Metal-binding</keyword>
<gene>
    <name evidence="11" type="ORF">FMM08_05305</name>
</gene>
<name>A0A5C8ZI13_9ACTN</name>
<evidence type="ECO:0000256" key="2">
    <source>
        <dbReference type="ARBA" id="ARBA00022679"/>
    </source>
</evidence>
<evidence type="ECO:0000256" key="9">
    <source>
        <dbReference type="SAM" id="MobiDB-lite"/>
    </source>
</evidence>
<evidence type="ECO:0000256" key="5">
    <source>
        <dbReference type="ARBA" id="ARBA00022840"/>
    </source>
</evidence>
<organism evidence="11 12">
    <name type="scientific">Quadrisphaera setariae</name>
    <dbReference type="NCBI Taxonomy" id="2593304"/>
    <lineage>
        <taxon>Bacteria</taxon>
        <taxon>Bacillati</taxon>
        <taxon>Actinomycetota</taxon>
        <taxon>Actinomycetes</taxon>
        <taxon>Kineosporiales</taxon>
        <taxon>Kineosporiaceae</taxon>
        <taxon>Quadrisphaera</taxon>
    </lineage>
</organism>
<keyword evidence="2 11" id="KW-0808">Transferase</keyword>
<comment type="similarity">
    <text evidence="1">Belongs to the aminoglycoside phosphotransferase family.</text>
</comment>
<dbReference type="Gene3D" id="3.90.1200.10">
    <property type="match status" value="1"/>
</dbReference>
<evidence type="ECO:0000256" key="6">
    <source>
        <dbReference type="ARBA" id="ARBA00023251"/>
    </source>
</evidence>
<dbReference type="PANTHER" id="PTHR21310:SF41">
    <property type="entry name" value="3'-PHOSPHOTRANSFERASE, PUTATIVE-RELATED"/>
    <property type="match status" value="1"/>
</dbReference>
<dbReference type="InterPro" id="IPR024165">
    <property type="entry name" value="Kan/Strep_kinase"/>
</dbReference>
<feature type="active site" description="Proton acceptor" evidence="7">
    <location>
        <position position="153"/>
    </location>
</feature>
<dbReference type="GO" id="GO:0005524">
    <property type="term" value="F:ATP binding"/>
    <property type="evidence" value="ECO:0007669"/>
    <property type="project" value="UniProtKB-KW"/>
</dbReference>
<dbReference type="Gene3D" id="3.30.200.20">
    <property type="entry name" value="Phosphorylase Kinase, domain 1"/>
    <property type="match status" value="1"/>
</dbReference>
<evidence type="ECO:0000313" key="12">
    <source>
        <dbReference type="Proteomes" id="UP000321234"/>
    </source>
</evidence>
<dbReference type="NCBIfam" id="NF033068">
    <property type="entry name" value="APH_3p"/>
    <property type="match status" value="1"/>
</dbReference>
<dbReference type="PANTHER" id="PTHR21310">
    <property type="entry name" value="AMINOGLYCOSIDE PHOSPHOTRANSFERASE-RELATED-RELATED"/>
    <property type="match status" value="1"/>
</dbReference>
<proteinExistence type="inferred from homology"/>
<dbReference type="InterPro" id="IPR011009">
    <property type="entry name" value="Kinase-like_dom_sf"/>
</dbReference>
<feature type="region of interest" description="Disordered" evidence="9">
    <location>
        <begin position="1"/>
        <end position="21"/>
    </location>
</feature>
<dbReference type="CDD" id="cd05150">
    <property type="entry name" value="APH"/>
    <property type="match status" value="1"/>
</dbReference>
<evidence type="ECO:0000256" key="8">
    <source>
        <dbReference type="PIRSR" id="PIRSR000706-2"/>
    </source>
</evidence>
<dbReference type="GO" id="GO:0046872">
    <property type="term" value="F:metal ion binding"/>
    <property type="evidence" value="ECO:0007669"/>
    <property type="project" value="UniProtKB-KW"/>
</dbReference>
<dbReference type="PIRSF" id="PIRSF000706">
    <property type="entry name" value="Kanamycin_kin"/>
    <property type="match status" value="1"/>
</dbReference>
<dbReference type="InterPro" id="IPR002575">
    <property type="entry name" value="Aminoglycoside_PTrfase"/>
</dbReference>
<keyword evidence="6" id="KW-0046">Antibiotic resistance</keyword>
<dbReference type="SUPFAM" id="SSF56112">
    <property type="entry name" value="Protein kinase-like (PK-like)"/>
    <property type="match status" value="1"/>
</dbReference>
<feature type="domain" description="Aminoglycoside phosphotransferase" evidence="10">
    <location>
        <begin position="17"/>
        <end position="215"/>
    </location>
</feature>
<keyword evidence="5" id="KW-0067">ATP-binding</keyword>
<keyword evidence="4" id="KW-0418">Kinase</keyword>
<protein>
    <submittedName>
        <fullName evidence="11">Aminoglycoside 3'-phosphotransferase</fullName>
    </submittedName>
</protein>
<dbReference type="InterPro" id="IPR051678">
    <property type="entry name" value="AGP_Transferase"/>
</dbReference>
<keyword evidence="8" id="KW-0460">Magnesium</keyword>
<dbReference type="OrthoDB" id="3806873at2"/>
<evidence type="ECO:0000313" key="11">
    <source>
        <dbReference type="EMBL" id="TXR57705.1"/>
    </source>
</evidence>
<sequence>MTTGKSGARVWRGRGVHRKQDSPERLAAEAARLTWLSAQGLPCPRVVSLSDDALVTTTVPGRPLTALPPAAQPRAITALAEVLRALHSLPVASCPFDARLRTTTAAARSRAALGLVDLTAPDGARRGWSVPLLLAELAATLPTQEELVVCHGDPGLPNVLFDDDGEVTGLLDVERLGVADRCRDLAIAARSTRDRLGGTRAEQLLEHYGASDRDALVLPFYRLLDEFF</sequence>
<evidence type="ECO:0000256" key="4">
    <source>
        <dbReference type="ARBA" id="ARBA00022777"/>
    </source>
</evidence>
<evidence type="ECO:0000256" key="3">
    <source>
        <dbReference type="ARBA" id="ARBA00022741"/>
    </source>
</evidence>
<evidence type="ECO:0000256" key="1">
    <source>
        <dbReference type="ARBA" id="ARBA00006219"/>
    </source>
</evidence>
<evidence type="ECO:0000256" key="7">
    <source>
        <dbReference type="PIRSR" id="PIRSR000706-1"/>
    </source>
</evidence>
<evidence type="ECO:0000259" key="10">
    <source>
        <dbReference type="Pfam" id="PF01636"/>
    </source>
</evidence>
<dbReference type="Proteomes" id="UP000321234">
    <property type="component" value="Unassembled WGS sequence"/>
</dbReference>
<dbReference type="GO" id="GO:0046677">
    <property type="term" value="P:response to antibiotic"/>
    <property type="evidence" value="ECO:0007669"/>
    <property type="project" value="UniProtKB-KW"/>
</dbReference>
<dbReference type="EMBL" id="VKAC01000002">
    <property type="protein sequence ID" value="TXR57705.1"/>
    <property type="molecule type" value="Genomic_DNA"/>
</dbReference>
<comment type="caution">
    <text evidence="11">The sequence shown here is derived from an EMBL/GenBank/DDBJ whole genome shotgun (WGS) entry which is preliminary data.</text>
</comment>
<accession>A0A5C8ZI13</accession>